<accession>A0AAD7GE85</accession>
<evidence type="ECO:0000313" key="2">
    <source>
        <dbReference type="Proteomes" id="UP001221757"/>
    </source>
</evidence>
<dbReference type="AlphaFoldDB" id="A0AAD7GE85"/>
<sequence>MSAGSQNLPGGLQPSQKKWCAIFFSPGAGYPPSLYPIWHILIFGPPCIKAFRSCFIPCTATLGDLLLTGARGPGPTTSYGDWSNTEEAFQDALATYTKAGNKTAAMRRLWNTAYKIGRAAAEEATRGALKVEMGKAEQASKATSRRVEEVKKIGFIEGREVGFEEGRESAMNADAFAVSFSAGKQAGVATGIKMGREMEEQRWKDAGHFADETTVLTRETTALTRDPGDHNYSAVLRKAGPCHTIYTTNPPSCKAFRIPGRWTLVII</sequence>
<gene>
    <name evidence="1" type="ORF">B0H17DRAFT_1138615</name>
</gene>
<dbReference type="Proteomes" id="UP001221757">
    <property type="component" value="Unassembled WGS sequence"/>
</dbReference>
<reference evidence="1" key="1">
    <citation type="submission" date="2023-03" db="EMBL/GenBank/DDBJ databases">
        <title>Massive genome expansion in bonnet fungi (Mycena s.s.) driven by repeated elements and novel gene families across ecological guilds.</title>
        <authorList>
            <consortium name="Lawrence Berkeley National Laboratory"/>
            <person name="Harder C.B."/>
            <person name="Miyauchi S."/>
            <person name="Viragh M."/>
            <person name="Kuo A."/>
            <person name="Thoen E."/>
            <person name="Andreopoulos B."/>
            <person name="Lu D."/>
            <person name="Skrede I."/>
            <person name="Drula E."/>
            <person name="Henrissat B."/>
            <person name="Morin E."/>
            <person name="Kohler A."/>
            <person name="Barry K."/>
            <person name="LaButti K."/>
            <person name="Morin E."/>
            <person name="Salamov A."/>
            <person name="Lipzen A."/>
            <person name="Mereny Z."/>
            <person name="Hegedus B."/>
            <person name="Baldrian P."/>
            <person name="Stursova M."/>
            <person name="Weitz H."/>
            <person name="Taylor A."/>
            <person name="Grigoriev I.V."/>
            <person name="Nagy L.G."/>
            <person name="Martin F."/>
            <person name="Kauserud H."/>
        </authorList>
    </citation>
    <scope>NUCLEOTIDE SEQUENCE</scope>
    <source>
        <strain evidence="1">CBHHK067</strain>
    </source>
</reference>
<protein>
    <submittedName>
        <fullName evidence="1">Uncharacterized protein</fullName>
    </submittedName>
</protein>
<name>A0AAD7GE85_MYCRO</name>
<comment type="caution">
    <text evidence="1">The sequence shown here is derived from an EMBL/GenBank/DDBJ whole genome shotgun (WGS) entry which is preliminary data.</text>
</comment>
<evidence type="ECO:0000313" key="1">
    <source>
        <dbReference type="EMBL" id="KAJ7681179.1"/>
    </source>
</evidence>
<organism evidence="1 2">
    <name type="scientific">Mycena rosella</name>
    <name type="common">Pink bonnet</name>
    <name type="synonym">Agaricus rosellus</name>
    <dbReference type="NCBI Taxonomy" id="1033263"/>
    <lineage>
        <taxon>Eukaryota</taxon>
        <taxon>Fungi</taxon>
        <taxon>Dikarya</taxon>
        <taxon>Basidiomycota</taxon>
        <taxon>Agaricomycotina</taxon>
        <taxon>Agaricomycetes</taxon>
        <taxon>Agaricomycetidae</taxon>
        <taxon>Agaricales</taxon>
        <taxon>Marasmiineae</taxon>
        <taxon>Mycenaceae</taxon>
        <taxon>Mycena</taxon>
    </lineage>
</organism>
<keyword evidence="2" id="KW-1185">Reference proteome</keyword>
<proteinExistence type="predicted"/>
<dbReference type="EMBL" id="JARKIE010000121">
    <property type="protein sequence ID" value="KAJ7681179.1"/>
    <property type="molecule type" value="Genomic_DNA"/>
</dbReference>